<proteinExistence type="predicted"/>
<gene>
    <name evidence="3" type="primary">gtf1</name>
    <name evidence="3" type="ORF">CJEDD_08870</name>
</gene>
<dbReference type="PANTHER" id="PTHR12526:SF638">
    <property type="entry name" value="SPORE COAT PROTEIN SA"/>
    <property type="match status" value="1"/>
</dbReference>
<evidence type="ECO:0000256" key="1">
    <source>
        <dbReference type="ARBA" id="ARBA00022679"/>
    </source>
</evidence>
<evidence type="ECO:0000313" key="4">
    <source>
        <dbReference type="Proteomes" id="UP001218071"/>
    </source>
</evidence>
<dbReference type="EMBL" id="CP063194">
    <property type="protein sequence ID" value="WCZ39362.1"/>
    <property type="molecule type" value="Genomic_DNA"/>
</dbReference>
<evidence type="ECO:0000259" key="2">
    <source>
        <dbReference type="Pfam" id="PF00534"/>
    </source>
</evidence>
<dbReference type="Pfam" id="PF00534">
    <property type="entry name" value="Glycos_transf_1"/>
    <property type="match status" value="1"/>
</dbReference>
<sequence length="511" mass="57102">MGGVRKHVIDSAAELSRRGYSVSVVSRFHSDDNEIGVKVTSIHDKGYEDLVRTDGDQQKTEEIFQKRVNASRRIHSIFGTLDDHTVVIAVQYGCLVDLEHAHLLKRTDRSFHLVGAYHSSWEYARTAGYYNLLQRLLSECDKSVFLTNEDHKKFQAEGNSNGVAIPNAIAGGTVRPRDQRRPAFAYVGRLHPEKGVRELVNVWAFSREVGTPLPPLRIFGTGPLQSELENLIQTEDLSEIVEIAGFTSEPQEVLANHVAVVSCSPREGFPMMLLEAGSVGTPCVVYDAGPGTREFAASHDAGFVVPLGDQRAFIKLALELFEDTERWSAKSESAKAAADQYAPDQIYNRWELLFAEISGIDLDTITNSTEVSMSKTEPSGRGREIRYALPASLDPQTTTLQFHFQRDVPIKSFVAIFRFWDATGSEIKEAVEGLTYSDFFNAQYVYVPSSDKFGIEQEMTMFLPTLPQAQRIELQIHPWDKQVDPRSAISGVFVTQRSELSTASFKLKESE</sequence>
<name>A0ABY7UL82_9CORY</name>
<keyword evidence="1 3" id="KW-0808">Transferase</keyword>
<reference evidence="3 4" key="1">
    <citation type="submission" date="2020-10" db="EMBL/GenBank/DDBJ databases">
        <title>Complete genome sequence of Corynebacterium jeddahense DSM 45997, type strain of Corynebacterium jeddahense.</title>
        <authorList>
            <person name="Busche T."/>
            <person name="Kalinowski J."/>
            <person name="Ruckert C."/>
        </authorList>
    </citation>
    <scope>NUCLEOTIDE SEQUENCE [LARGE SCALE GENOMIC DNA]</scope>
    <source>
        <strain evidence="3 4">DSM 45997</strain>
    </source>
</reference>
<accession>A0ABY7UL82</accession>
<dbReference type="InterPro" id="IPR001296">
    <property type="entry name" value="Glyco_trans_1"/>
</dbReference>
<feature type="domain" description="Glycosyl transferase family 1" evidence="2">
    <location>
        <begin position="178"/>
        <end position="329"/>
    </location>
</feature>
<evidence type="ECO:0000313" key="3">
    <source>
        <dbReference type="EMBL" id="WCZ39362.1"/>
    </source>
</evidence>
<organism evidence="3 4">
    <name type="scientific">Corynebacterium jeddahense</name>
    <dbReference type="NCBI Taxonomy" id="1414719"/>
    <lineage>
        <taxon>Bacteria</taxon>
        <taxon>Bacillati</taxon>
        <taxon>Actinomycetota</taxon>
        <taxon>Actinomycetes</taxon>
        <taxon>Mycobacteriales</taxon>
        <taxon>Corynebacteriaceae</taxon>
        <taxon>Corynebacterium</taxon>
    </lineage>
</organism>
<dbReference type="Proteomes" id="UP001218071">
    <property type="component" value="Chromosome"/>
</dbReference>
<keyword evidence="3" id="KW-0328">Glycosyltransferase</keyword>
<keyword evidence="4" id="KW-1185">Reference proteome</keyword>
<dbReference type="EC" id="2.4.1.-" evidence="3"/>
<protein>
    <submittedName>
        <fullName evidence="3">Glycosyltransferase Gtf1</fullName>
        <ecNumber evidence="3">2.4.1.-</ecNumber>
    </submittedName>
</protein>
<dbReference type="SUPFAM" id="SSF53756">
    <property type="entry name" value="UDP-Glycosyltransferase/glycogen phosphorylase"/>
    <property type="match status" value="1"/>
</dbReference>
<dbReference type="Gene3D" id="3.40.50.2000">
    <property type="entry name" value="Glycogen Phosphorylase B"/>
    <property type="match status" value="2"/>
</dbReference>
<dbReference type="PANTHER" id="PTHR12526">
    <property type="entry name" value="GLYCOSYLTRANSFERASE"/>
    <property type="match status" value="1"/>
</dbReference>
<dbReference type="GO" id="GO:0016757">
    <property type="term" value="F:glycosyltransferase activity"/>
    <property type="evidence" value="ECO:0007669"/>
    <property type="project" value="UniProtKB-KW"/>
</dbReference>